<organism evidence="3 4">
    <name type="scientific">Citrullus colocynthis</name>
    <name type="common">colocynth</name>
    <dbReference type="NCBI Taxonomy" id="252529"/>
    <lineage>
        <taxon>Eukaryota</taxon>
        <taxon>Viridiplantae</taxon>
        <taxon>Streptophyta</taxon>
        <taxon>Embryophyta</taxon>
        <taxon>Tracheophyta</taxon>
        <taxon>Spermatophyta</taxon>
        <taxon>Magnoliopsida</taxon>
        <taxon>eudicotyledons</taxon>
        <taxon>Gunneridae</taxon>
        <taxon>Pentapetalae</taxon>
        <taxon>rosids</taxon>
        <taxon>fabids</taxon>
        <taxon>Cucurbitales</taxon>
        <taxon>Cucurbitaceae</taxon>
        <taxon>Benincaseae</taxon>
        <taxon>Citrullus</taxon>
    </lineage>
</organism>
<dbReference type="Pfam" id="PF11250">
    <property type="entry name" value="FAF"/>
    <property type="match status" value="1"/>
</dbReference>
<accession>A0ABP0Z4U3</accession>
<dbReference type="EMBL" id="OZ021742">
    <property type="protein sequence ID" value="CAK9327706.1"/>
    <property type="molecule type" value="Genomic_DNA"/>
</dbReference>
<sequence>MDYFSAERNLFTKLKMLVSSFFGFLLCASSFRFPMQNHTQSSVLEEEEEEEKEEAVPFSISGLKALISSEEDQENGQQLIENRVIRSIGVGIIRSNLLTHSSSSFCSIRSCNLLMDDLIGTESGVCLTSNSEEIQEKLTHFDFDCRHYRTNRHDFTVQNRRRVAKKQFPPPIRFLAVQAAGHRPRSPWILTRYCSNRRLILKLERVMQHQCLESRRENGRLILNLVPIDDQDLRYFIEEDEGNEEIDESIECGGEDEGTDSEIAFKSFTYGGEGGGGIMFCGVNGNFEERHVVHGHFGSAPLRPMGTVM</sequence>
<name>A0ABP0Z4U3_9ROSI</name>
<dbReference type="Proteomes" id="UP001642487">
    <property type="component" value="Chromosome 8"/>
</dbReference>
<evidence type="ECO:0000259" key="2">
    <source>
        <dbReference type="Pfam" id="PF11250"/>
    </source>
</evidence>
<evidence type="ECO:0000313" key="3">
    <source>
        <dbReference type="EMBL" id="CAK9327706.1"/>
    </source>
</evidence>
<dbReference type="InterPro" id="IPR046431">
    <property type="entry name" value="FAF_dom"/>
</dbReference>
<dbReference type="InterPro" id="IPR021410">
    <property type="entry name" value="FAF"/>
</dbReference>
<feature type="domain" description="FAF" evidence="2">
    <location>
        <begin position="167"/>
        <end position="225"/>
    </location>
</feature>
<gene>
    <name evidence="3" type="ORF">CITCOLO1_LOCUS20094</name>
</gene>
<reference evidence="3 4" key="1">
    <citation type="submission" date="2024-03" db="EMBL/GenBank/DDBJ databases">
        <authorList>
            <person name="Gkanogiannis A."/>
            <person name="Becerra Lopez-Lavalle L."/>
        </authorList>
    </citation>
    <scope>NUCLEOTIDE SEQUENCE [LARGE SCALE GENOMIC DNA]</scope>
</reference>
<protein>
    <recommendedName>
        <fullName evidence="2">FAF domain-containing protein</fullName>
    </recommendedName>
</protein>
<evidence type="ECO:0000313" key="4">
    <source>
        <dbReference type="Proteomes" id="UP001642487"/>
    </source>
</evidence>
<dbReference type="PANTHER" id="PTHR33155:SF75">
    <property type="entry name" value="OS02G0750800 PROTEIN"/>
    <property type="match status" value="1"/>
</dbReference>
<comment type="similarity">
    <text evidence="1">Belongs to the fantastic four family.</text>
</comment>
<proteinExistence type="inferred from homology"/>
<keyword evidence="4" id="KW-1185">Reference proteome</keyword>
<evidence type="ECO:0000256" key="1">
    <source>
        <dbReference type="ARBA" id="ARBA00008690"/>
    </source>
</evidence>
<dbReference type="PANTHER" id="PTHR33155">
    <property type="entry name" value="FANTASTIC FOUR-LIKE PROTEIN (DUF3049)"/>
    <property type="match status" value="1"/>
</dbReference>